<dbReference type="EMBL" id="CP032819">
    <property type="protein sequence ID" value="AZS29443.1"/>
    <property type="molecule type" value="Genomic_DNA"/>
</dbReference>
<dbReference type="KEGG" id="buy:D8S85_07605"/>
<dbReference type="Proteomes" id="UP000270673">
    <property type="component" value="Chromosome"/>
</dbReference>
<evidence type="ECO:0000313" key="3">
    <source>
        <dbReference type="Proteomes" id="UP000270673"/>
    </source>
</evidence>
<accession>A0A3Q9IQ16</accession>
<keyword evidence="3" id="KW-1185">Reference proteome</keyword>
<reference evidence="2 3" key="1">
    <citation type="submission" date="2018-10" db="EMBL/GenBank/DDBJ databases">
        <title>Butyricimonas faecalis sp. nov., isolated from human faeces and emended description of the genus Butyricimonas.</title>
        <authorList>
            <person name="Le Roy T."/>
            <person name="Van der Smissen P."/>
            <person name="Paquot A."/>
            <person name="Delzenne N."/>
            <person name="Muccioli G."/>
            <person name="Collet J.-F."/>
            <person name="Cani P.D."/>
        </authorList>
    </citation>
    <scope>NUCLEOTIDE SEQUENCE [LARGE SCALE GENOMIC DNA]</scope>
    <source>
        <strain evidence="2 3">H184</strain>
    </source>
</reference>
<keyword evidence="1" id="KW-0472">Membrane</keyword>
<gene>
    <name evidence="2" type="ORF">D8S85_07605</name>
</gene>
<proteinExistence type="predicted"/>
<name>A0A3Q9IQ16_9BACT</name>
<organism evidence="2 3">
    <name type="scientific">Butyricimonas faecalis</name>
    <dbReference type="NCBI Taxonomy" id="2093856"/>
    <lineage>
        <taxon>Bacteria</taxon>
        <taxon>Pseudomonadati</taxon>
        <taxon>Bacteroidota</taxon>
        <taxon>Bacteroidia</taxon>
        <taxon>Bacteroidales</taxon>
        <taxon>Odoribacteraceae</taxon>
        <taxon>Butyricimonas</taxon>
    </lineage>
</organism>
<protein>
    <submittedName>
        <fullName evidence="2">Uncharacterized protein</fullName>
    </submittedName>
</protein>
<sequence>MAITNANKSTIKIKIKEVHMNKKFIIPIVICTIIIIAVISTCVGKGSKIKLTWDAVPAPKETKDSIELKVYVENSGSMDAYMCAGSNLKDAVFDYVSDLKRLTTSCSLYYINSKVIPFTGDLNTYIKNLTPQSFAKAGGNRTNTDLRQIFDTIVKANGKQTVSIFISDCILDIPQNAIDFLGNYQISIKNTFNEALAKNPELGVEIIKLDSKFSGFWFCGHNREFLKDVKRPYYIWVIGNQRYLAEFNQKVPVENIIGGIKEYCAYAAPQKIPFDMSKSTYVTNHSGKIHIELLVNLRGSLQSSNLYKNIAQYKSANPQQVAVASVEEIIATDSPYSHVVTLEISNPETLKSETVSFSYPYLATWISNSDDTTGQNIKENLDKTTGLMALIKGVAEVYKNSTTYGSVSFELKNK</sequence>
<feature type="transmembrane region" description="Helical" evidence="1">
    <location>
        <begin position="24"/>
        <end position="43"/>
    </location>
</feature>
<keyword evidence="1" id="KW-0812">Transmembrane</keyword>
<dbReference type="AlphaFoldDB" id="A0A3Q9IQ16"/>
<evidence type="ECO:0000313" key="2">
    <source>
        <dbReference type="EMBL" id="AZS29443.1"/>
    </source>
</evidence>
<keyword evidence="1" id="KW-1133">Transmembrane helix</keyword>
<evidence type="ECO:0000256" key="1">
    <source>
        <dbReference type="SAM" id="Phobius"/>
    </source>
</evidence>